<dbReference type="InterPro" id="IPR000639">
    <property type="entry name" value="Epox_hydrolase-like"/>
</dbReference>
<comment type="similarity">
    <text evidence="2">Belongs to the AB hydrolase superfamily. Epoxide hydrolase family.</text>
</comment>
<dbReference type="Pfam" id="PF00561">
    <property type="entry name" value="Abhydrolase_1"/>
    <property type="match status" value="1"/>
</dbReference>
<dbReference type="OrthoDB" id="284184at2759"/>
<name>A0A9P8XYY6_9PEZI</name>
<protein>
    <submittedName>
        <fullName evidence="4">Alpha/Beta hydrolase protein</fullName>
    </submittedName>
</protein>
<keyword evidence="1 4" id="KW-0378">Hydrolase</keyword>
<proteinExistence type="inferred from homology"/>
<dbReference type="InterPro" id="IPR000073">
    <property type="entry name" value="AB_hydrolase_1"/>
</dbReference>
<keyword evidence="5" id="KW-1185">Reference proteome</keyword>
<accession>A0A9P8XYY6</accession>
<evidence type="ECO:0000256" key="2">
    <source>
        <dbReference type="ARBA" id="ARBA00038334"/>
    </source>
</evidence>
<dbReference type="PRINTS" id="PR00412">
    <property type="entry name" value="EPOXHYDRLASE"/>
</dbReference>
<evidence type="ECO:0000313" key="4">
    <source>
        <dbReference type="EMBL" id="KAH7024645.1"/>
    </source>
</evidence>
<dbReference type="Proteomes" id="UP000756346">
    <property type="component" value="Unassembled WGS sequence"/>
</dbReference>
<gene>
    <name evidence="4" type="ORF">B0I36DRAFT_250744</name>
</gene>
<evidence type="ECO:0000259" key="3">
    <source>
        <dbReference type="Pfam" id="PF00561"/>
    </source>
</evidence>
<dbReference type="EMBL" id="JAGTJQ010000009">
    <property type="protein sequence ID" value="KAH7024645.1"/>
    <property type="molecule type" value="Genomic_DNA"/>
</dbReference>
<dbReference type="GO" id="GO:0016787">
    <property type="term" value="F:hydrolase activity"/>
    <property type="evidence" value="ECO:0007669"/>
    <property type="project" value="UniProtKB-KW"/>
</dbReference>
<comment type="caution">
    <text evidence="4">The sequence shown here is derived from an EMBL/GenBank/DDBJ whole genome shotgun (WGS) entry which is preliminary data.</text>
</comment>
<evidence type="ECO:0000313" key="5">
    <source>
        <dbReference type="Proteomes" id="UP000756346"/>
    </source>
</evidence>
<reference evidence="4" key="1">
    <citation type="journal article" date="2021" name="Nat. Commun.">
        <title>Genetic determinants of endophytism in the Arabidopsis root mycobiome.</title>
        <authorList>
            <person name="Mesny F."/>
            <person name="Miyauchi S."/>
            <person name="Thiergart T."/>
            <person name="Pickel B."/>
            <person name="Atanasova L."/>
            <person name="Karlsson M."/>
            <person name="Huettel B."/>
            <person name="Barry K.W."/>
            <person name="Haridas S."/>
            <person name="Chen C."/>
            <person name="Bauer D."/>
            <person name="Andreopoulos W."/>
            <person name="Pangilinan J."/>
            <person name="LaButti K."/>
            <person name="Riley R."/>
            <person name="Lipzen A."/>
            <person name="Clum A."/>
            <person name="Drula E."/>
            <person name="Henrissat B."/>
            <person name="Kohler A."/>
            <person name="Grigoriev I.V."/>
            <person name="Martin F.M."/>
            <person name="Hacquard S."/>
        </authorList>
    </citation>
    <scope>NUCLEOTIDE SEQUENCE</scope>
    <source>
        <strain evidence="4">MPI-CAGE-CH-0230</strain>
    </source>
</reference>
<dbReference type="SUPFAM" id="SSF53474">
    <property type="entry name" value="alpha/beta-Hydrolases"/>
    <property type="match status" value="1"/>
</dbReference>
<dbReference type="PANTHER" id="PTHR43329">
    <property type="entry name" value="EPOXIDE HYDROLASE"/>
    <property type="match status" value="1"/>
</dbReference>
<dbReference type="AlphaFoldDB" id="A0A9P8XYY6"/>
<sequence>MTSLSDSGDPAALTKYFTTTTGTSYAYDYVPATGGRSTLLLLHGFPSTRADWHRQFQTLSRAGYGVLAPDMLGFGASDRPTDVNAFRTKPLTDDIIALLDAENLKTVVGVAHDYGSDFLSRLYFYHQDRLEKLAFLSVGYAPVGFRLDVDAINAASLADLGYTQFGYWYFMNSYDAGPVITENLESFYSTIYTSDAASWIPNFAHIGGLRNRLTSGISTEPLAGWDSQAHKDNWMRLFSRPGAIESAVGIYRRLMRGVNAVDEAGVNPMNATIHVPVLVIGGSQDKVTFAEAAVNNTRTFARDKFRGVVLDGGHWLQMEKADEVSSELLDFVNTA</sequence>
<dbReference type="InterPro" id="IPR029058">
    <property type="entry name" value="AB_hydrolase_fold"/>
</dbReference>
<feature type="domain" description="AB hydrolase-1" evidence="3">
    <location>
        <begin position="38"/>
        <end position="321"/>
    </location>
</feature>
<dbReference type="Gene3D" id="3.40.50.1820">
    <property type="entry name" value="alpha/beta hydrolase"/>
    <property type="match status" value="1"/>
</dbReference>
<dbReference type="RefSeq" id="XP_046008193.1">
    <property type="nucleotide sequence ID" value="XM_046150563.1"/>
</dbReference>
<dbReference type="GeneID" id="70180109"/>
<organism evidence="4 5">
    <name type="scientific">Microdochium trichocladiopsis</name>
    <dbReference type="NCBI Taxonomy" id="1682393"/>
    <lineage>
        <taxon>Eukaryota</taxon>
        <taxon>Fungi</taxon>
        <taxon>Dikarya</taxon>
        <taxon>Ascomycota</taxon>
        <taxon>Pezizomycotina</taxon>
        <taxon>Sordariomycetes</taxon>
        <taxon>Xylariomycetidae</taxon>
        <taxon>Xylariales</taxon>
        <taxon>Microdochiaceae</taxon>
        <taxon>Microdochium</taxon>
    </lineage>
</organism>
<evidence type="ECO:0000256" key="1">
    <source>
        <dbReference type="ARBA" id="ARBA00022801"/>
    </source>
</evidence>